<comment type="similarity">
    <text evidence="2 8">Belongs to the plant globin family.</text>
</comment>
<dbReference type="Proteomes" id="UP000015453">
    <property type="component" value="Unassembled WGS sequence"/>
</dbReference>
<dbReference type="InterPro" id="IPR012292">
    <property type="entry name" value="Globin/Proto"/>
</dbReference>
<dbReference type="InterPro" id="IPR001032">
    <property type="entry name" value="Leghaemoglobin-like"/>
</dbReference>
<dbReference type="InterPro" id="IPR019824">
    <property type="entry name" value="Leghaemoglobin_Fe_BS"/>
</dbReference>
<evidence type="ECO:0000313" key="10">
    <source>
        <dbReference type="EMBL" id="EPS68376.1"/>
    </source>
</evidence>
<dbReference type="Pfam" id="PF00042">
    <property type="entry name" value="Globin"/>
    <property type="match status" value="1"/>
</dbReference>
<evidence type="ECO:0000256" key="6">
    <source>
        <dbReference type="ARBA" id="ARBA00023004"/>
    </source>
</evidence>
<feature type="domain" description="Globin" evidence="9">
    <location>
        <begin position="1"/>
        <end position="151"/>
    </location>
</feature>
<dbReference type="GO" id="GO:0019825">
    <property type="term" value="F:oxygen binding"/>
    <property type="evidence" value="ECO:0007669"/>
    <property type="project" value="InterPro"/>
</dbReference>
<dbReference type="PROSITE" id="PS00208">
    <property type="entry name" value="PLANT_GLOBIN"/>
    <property type="match status" value="1"/>
</dbReference>
<dbReference type="GO" id="GO:0016491">
    <property type="term" value="F:oxidoreductase activity"/>
    <property type="evidence" value="ECO:0007669"/>
    <property type="project" value="UniProtKB-KW"/>
</dbReference>
<evidence type="ECO:0000256" key="4">
    <source>
        <dbReference type="ARBA" id="ARBA00022723"/>
    </source>
</evidence>
<evidence type="ECO:0000259" key="9">
    <source>
        <dbReference type="PROSITE" id="PS01033"/>
    </source>
</evidence>
<reference evidence="10 11" key="1">
    <citation type="journal article" date="2013" name="BMC Genomics">
        <title>The miniature genome of a carnivorous plant Genlisea aurea contains a low number of genes and short non-coding sequences.</title>
        <authorList>
            <person name="Leushkin E.V."/>
            <person name="Sutormin R.A."/>
            <person name="Nabieva E.R."/>
            <person name="Penin A.A."/>
            <person name="Kondrashov A.S."/>
            <person name="Logacheva M.D."/>
        </authorList>
    </citation>
    <scope>NUCLEOTIDE SEQUENCE [LARGE SCALE GENOMIC DNA]</scope>
</reference>
<dbReference type="PRINTS" id="PR00188">
    <property type="entry name" value="PLANTGLOBIN"/>
</dbReference>
<feature type="non-terminal residue" evidence="10">
    <location>
        <position position="1"/>
    </location>
</feature>
<dbReference type="GO" id="GO:0020037">
    <property type="term" value="F:heme binding"/>
    <property type="evidence" value="ECO:0007669"/>
    <property type="project" value="InterPro"/>
</dbReference>
<name>S8CU33_9LAMI</name>
<dbReference type="PANTHER" id="PTHR22924">
    <property type="entry name" value="LEGHEMOGLOBIN-RELATED"/>
    <property type="match status" value="1"/>
</dbReference>
<dbReference type="SUPFAM" id="SSF46458">
    <property type="entry name" value="Globin-like"/>
    <property type="match status" value="1"/>
</dbReference>
<evidence type="ECO:0000256" key="3">
    <source>
        <dbReference type="ARBA" id="ARBA00022617"/>
    </source>
</evidence>
<evidence type="ECO:0000256" key="5">
    <source>
        <dbReference type="ARBA" id="ARBA00023002"/>
    </source>
</evidence>
<protein>
    <submittedName>
        <fullName evidence="10">Non-symbiotic hemoglobin protein</fullName>
    </submittedName>
</protein>
<proteinExistence type="inferred from homology"/>
<comment type="cofactor">
    <cofactor evidence="1">
        <name>heme b</name>
        <dbReference type="ChEBI" id="CHEBI:60344"/>
    </cofactor>
</comment>
<evidence type="ECO:0000256" key="7">
    <source>
        <dbReference type="ARBA" id="ARBA00048118"/>
    </source>
</evidence>
<evidence type="ECO:0000256" key="1">
    <source>
        <dbReference type="ARBA" id="ARBA00001970"/>
    </source>
</evidence>
<keyword evidence="5" id="KW-0560">Oxidoreductase</keyword>
<keyword evidence="11" id="KW-1185">Reference proteome</keyword>
<organism evidence="10 11">
    <name type="scientific">Genlisea aurea</name>
    <dbReference type="NCBI Taxonomy" id="192259"/>
    <lineage>
        <taxon>Eukaryota</taxon>
        <taxon>Viridiplantae</taxon>
        <taxon>Streptophyta</taxon>
        <taxon>Embryophyta</taxon>
        <taxon>Tracheophyta</taxon>
        <taxon>Spermatophyta</taxon>
        <taxon>Magnoliopsida</taxon>
        <taxon>eudicotyledons</taxon>
        <taxon>Gunneridae</taxon>
        <taxon>Pentapetalae</taxon>
        <taxon>asterids</taxon>
        <taxon>lamiids</taxon>
        <taxon>Lamiales</taxon>
        <taxon>Lentibulariaceae</taxon>
        <taxon>Genlisea</taxon>
    </lineage>
</organism>
<comment type="caution">
    <text evidence="10">The sequence shown here is derived from an EMBL/GenBank/DDBJ whole genome shotgun (WGS) entry which is preliminary data.</text>
</comment>
<keyword evidence="4 8" id="KW-0479">Metal-binding</keyword>
<gene>
    <name evidence="10" type="ORF">M569_06394</name>
</gene>
<dbReference type="Gene3D" id="1.10.490.10">
    <property type="entry name" value="Globins"/>
    <property type="match status" value="1"/>
</dbReference>
<comment type="catalytic activity">
    <reaction evidence="7">
        <text>Fe(III)-heme b-[protein] + nitric oxide + H2O = Fe(II)-heme b-[protein] + nitrite + 2 H(+)</text>
        <dbReference type="Rhea" id="RHEA:77711"/>
        <dbReference type="Rhea" id="RHEA-COMP:18975"/>
        <dbReference type="Rhea" id="RHEA-COMP:18976"/>
        <dbReference type="ChEBI" id="CHEBI:15377"/>
        <dbReference type="ChEBI" id="CHEBI:15378"/>
        <dbReference type="ChEBI" id="CHEBI:16301"/>
        <dbReference type="ChEBI" id="CHEBI:16480"/>
        <dbReference type="ChEBI" id="CHEBI:55376"/>
        <dbReference type="ChEBI" id="CHEBI:60344"/>
    </reaction>
    <physiologicalReaction direction="right-to-left" evidence="7">
        <dbReference type="Rhea" id="RHEA:77713"/>
    </physiologicalReaction>
</comment>
<feature type="non-terminal residue" evidence="10">
    <location>
        <position position="151"/>
    </location>
</feature>
<evidence type="ECO:0000256" key="2">
    <source>
        <dbReference type="ARBA" id="ARBA00007609"/>
    </source>
</evidence>
<dbReference type="PROSITE" id="PS01033">
    <property type="entry name" value="GLOBIN"/>
    <property type="match status" value="1"/>
</dbReference>
<dbReference type="AlphaFoldDB" id="S8CU33"/>
<dbReference type="PANTHER" id="PTHR22924:SF39">
    <property type="entry name" value="NON-SYMBIOTIC HEMOGLOBIN 1"/>
    <property type="match status" value="1"/>
</dbReference>
<dbReference type="InterPro" id="IPR009050">
    <property type="entry name" value="Globin-like_sf"/>
</dbReference>
<accession>S8CU33</accession>
<dbReference type="EMBL" id="AUSU01002640">
    <property type="protein sequence ID" value="EPS68376.1"/>
    <property type="molecule type" value="Genomic_DNA"/>
</dbReference>
<dbReference type="GO" id="GO:0046872">
    <property type="term" value="F:metal ion binding"/>
    <property type="evidence" value="ECO:0007669"/>
    <property type="project" value="UniProtKB-KW"/>
</dbReference>
<sequence>LSEEEEGLVVESWKLMKKDAGDWGLKLFLRIFEIAPSVTKLFSFLRESTVPVEENPKLKLHAKSVFLMTCEAAVQLRKTGGQVVIRGDSTLKKLGAVHAKYGVVQEHFDVTRFALLETIREAVGPKIWSPQLKNAWTLAFDRLVAAIQSEM</sequence>
<dbReference type="OrthoDB" id="436496at2759"/>
<dbReference type="InterPro" id="IPR000971">
    <property type="entry name" value="Globin"/>
</dbReference>
<evidence type="ECO:0000256" key="8">
    <source>
        <dbReference type="RuleBase" id="RU000625"/>
    </source>
</evidence>
<evidence type="ECO:0000313" key="11">
    <source>
        <dbReference type="Proteomes" id="UP000015453"/>
    </source>
</evidence>
<keyword evidence="6 8" id="KW-0408">Iron</keyword>
<keyword evidence="3 8" id="KW-0349">Heme</keyword>